<keyword evidence="1 3" id="KW-0378">Hydrolase</keyword>
<accession>A0A7G5II85</accession>
<evidence type="ECO:0000259" key="2">
    <source>
        <dbReference type="Pfam" id="PF00561"/>
    </source>
</evidence>
<dbReference type="PANTHER" id="PTHR43798">
    <property type="entry name" value="MONOACYLGLYCEROL LIPASE"/>
    <property type="match status" value="1"/>
</dbReference>
<organism evidence="3 4">
    <name type="scientific">Sandaracinobacteroides saxicola</name>
    <dbReference type="NCBI Taxonomy" id="2759707"/>
    <lineage>
        <taxon>Bacteria</taxon>
        <taxon>Pseudomonadati</taxon>
        <taxon>Pseudomonadota</taxon>
        <taxon>Alphaproteobacteria</taxon>
        <taxon>Sphingomonadales</taxon>
        <taxon>Sphingosinicellaceae</taxon>
        <taxon>Sandaracinobacteroides</taxon>
    </lineage>
</organism>
<dbReference type="Gene3D" id="3.40.50.1820">
    <property type="entry name" value="alpha/beta hydrolase"/>
    <property type="match status" value="1"/>
</dbReference>
<dbReference type="InterPro" id="IPR000073">
    <property type="entry name" value="AB_hydrolase_1"/>
</dbReference>
<protein>
    <submittedName>
        <fullName evidence="3">Alpha/beta fold hydrolase</fullName>
    </submittedName>
</protein>
<dbReference type="InterPro" id="IPR029058">
    <property type="entry name" value="AB_hydrolase_fold"/>
</dbReference>
<proteinExistence type="predicted"/>
<evidence type="ECO:0000313" key="4">
    <source>
        <dbReference type="Proteomes" id="UP000515292"/>
    </source>
</evidence>
<reference evidence="3 4" key="1">
    <citation type="submission" date="2020-07" db="EMBL/GenBank/DDBJ databases">
        <title>Complete genome sequence for Sandaracinobacter sp. M6.</title>
        <authorList>
            <person name="Tang Y."/>
            <person name="Liu Q."/>
            <person name="Guo Z."/>
            <person name="Lei P."/>
            <person name="Huang B."/>
        </authorList>
    </citation>
    <scope>NUCLEOTIDE SEQUENCE [LARGE SCALE GENOMIC DNA]</scope>
    <source>
        <strain evidence="3 4">M6</strain>
    </source>
</reference>
<dbReference type="GO" id="GO:0016787">
    <property type="term" value="F:hydrolase activity"/>
    <property type="evidence" value="ECO:0007669"/>
    <property type="project" value="UniProtKB-KW"/>
</dbReference>
<sequence length="263" mass="28692">MIRCGYVDIAAGQVHYRHVAGEGLPILFFHQSGSSAKMWDKVMTRLDGGRPMFAFDMAGYGGSFDPDPERDPTMADYVDWQAAAVAALGISRAHLVGHHTGSCVAVELAARHPALAQSLTMAGPVPLTPEERAEFAKHFGTPFTPRASGGYLLDNWHYLHNLGAHADVMLHHRELVDTLRAWFTRVQSYNAVWGQDFAGFLMAVQAPMLLMAAEDDVLYPFLARALAMRPDAESWPVKGANFEPDLDPDGFAAGLSAFVAKHG</sequence>
<name>A0A7G5II85_9SPHN</name>
<dbReference type="RefSeq" id="WP_182296573.1">
    <property type="nucleotide sequence ID" value="NZ_CP059851.1"/>
</dbReference>
<dbReference type="EMBL" id="CP059851">
    <property type="protein sequence ID" value="QMW23077.1"/>
    <property type="molecule type" value="Genomic_DNA"/>
</dbReference>
<keyword evidence="4" id="KW-1185">Reference proteome</keyword>
<dbReference type="KEGG" id="sand:H3309_00735"/>
<dbReference type="Proteomes" id="UP000515292">
    <property type="component" value="Chromosome"/>
</dbReference>
<dbReference type="SUPFAM" id="SSF53474">
    <property type="entry name" value="alpha/beta-Hydrolases"/>
    <property type="match status" value="1"/>
</dbReference>
<dbReference type="InterPro" id="IPR050266">
    <property type="entry name" value="AB_hydrolase_sf"/>
</dbReference>
<feature type="domain" description="AB hydrolase-1" evidence="2">
    <location>
        <begin position="25"/>
        <end position="131"/>
    </location>
</feature>
<dbReference type="GO" id="GO:0016020">
    <property type="term" value="C:membrane"/>
    <property type="evidence" value="ECO:0007669"/>
    <property type="project" value="TreeGrafter"/>
</dbReference>
<evidence type="ECO:0000313" key="3">
    <source>
        <dbReference type="EMBL" id="QMW23077.1"/>
    </source>
</evidence>
<dbReference type="PANTHER" id="PTHR43798:SF31">
    <property type="entry name" value="AB HYDROLASE SUPERFAMILY PROTEIN YCLE"/>
    <property type="match status" value="1"/>
</dbReference>
<evidence type="ECO:0000256" key="1">
    <source>
        <dbReference type="ARBA" id="ARBA00022801"/>
    </source>
</evidence>
<gene>
    <name evidence="3" type="ORF">H3309_00735</name>
</gene>
<dbReference type="Pfam" id="PF00561">
    <property type="entry name" value="Abhydrolase_1"/>
    <property type="match status" value="1"/>
</dbReference>
<dbReference type="AlphaFoldDB" id="A0A7G5II85"/>